<accession>E7RRP6</accession>
<dbReference type="EMBL" id="AEPE02000005">
    <property type="protein sequence ID" value="EFZ36934.1"/>
    <property type="molecule type" value="Genomic_DNA"/>
</dbReference>
<evidence type="ECO:0000313" key="1">
    <source>
        <dbReference type="EMBL" id="EFZ36934.1"/>
    </source>
</evidence>
<sequence length="263" mass="31476">MKQEVELYRELIDFCNEHQNEIEKKFKRLLTFTDFNVTCYKEMFWKQRRTSAPISVKELKEQIQGLTEIYKKEVPKCLGRRNEFLKGMDIQKGQWYEKALQMFLATKDIYVKKKGFPFPDFEVVSGNKVVAYYELKYIQVPFIYANTKIHNTYPYATSRYDYESSLTLDTGKKLQLQRTKIENDILPLGIPVYYVWWFDSFHIKGIFAMPVQEVFDYYNHLGNDQFTRKTREGDAIAHQEITKIYPPMLNMITFKEFITSLKQ</sequence>
<proteinExistence type="predicted"/>
<dbReference type="Proteomes" id="UP000005580">
    <property type="component" value="Unassembled WGS sequence"/>
</dbReference>
<name>E7RRP6_9BACT</name>
<dbReference type="RefSeq" id="WP_004370029.1">
    <property type="nucleotide sequence ID" value="NZ_GL833119.1"/>
</dbReference>
<keyword evidence="2" id="KW-1185">Reference proteome</keyword>
<dbReference type="HOGENOM" id="CLU_1061123_0_0_10"/>
<dbReference type="STRING" id="28134.SAMN05444288_1482"/>
<dbReference type="AlphaFoldDB" id="E7RRP6"/>
<gene>
    <name evidence="1" type="ORF">HMPREF0663_11847</name>
</gene>
<reference evidence="1" key="1">
    <citation type="submission" date="2011-01" db="EMBL/GenBank/DDBJ databases">
        <authorList>
            <person name="Muzny D."/>
            <person name="Qin X."/>
            <person name="Buhay C."/>
            <person name="Dugan-Rocha S."/>
            <person name="Ding Y."/>
            <person name="Chen G."/>
            <person name="Hawes A."/>
            <person name="Holder M."/>
            <person name="Jhangiani S."/>
            <person name="Johnson A."/>
            <person name="Khan Z."/>
            <person name="Li Z."/>
            <person name="Liu W."/>
            <person name="Liu X."/>
            <person name="Perez L."/>
            <person name="Shen H."/>
            <person name="Wang Q."/>
            <person name="Watt J."/>
            <person name="Xi L."/>
            <person name="Xin Y."/>
            <person name="Zhou J."/>
            <person name="Deng J."/>
            <person name="Jiang H."/>
            <person name="Liu Y."/>
            <person name="Qu J."/>
            <person name="Song X.-Z."/>
            <person name="Zhang L."/>
            <person name="Villasana D."/>
            <person name="Johnson A."/>
            <person name="Liu J."/>
            <person name="Liyanage D."/>
            <person name="Lorensuhewa L."/>
            <person name="Robinson T."/>
            <person name="Song A."/>
            <person name="Song B.-B."/>
            <person name="Dinh H."/>
            <person name="Thornton R."/>
            <person name="Coyle M."/>
            <person name="Francisco L."/>
            <person name="Jackson L."/>
            <person name="Javaid M."/>
            <person name="Korchina V."/>
            <person name="Kovar C."/>
            <person name="Mata R."/>
            <person name="Mathew T."/>
            <person name="Ngo R."/>
            <person name="Nguyen L."/>
            <person name="Nguyen N."/>
            <person name="Okwuonu G."/>
            <person name="Ongeri F."/>
            <person name="Pham C."/>
            <person name="Simmons D."/>
            <person name="Wilczek-Boney K."/>
            <person name="Hale W."/>
            <person name="Jakkamsetti A."/>
            <person name="Pham P."/>
            <person name="Ruth R."/>
            <person name="San Lucas F."/>
            <person name="Warren J."/>
            <person name="Zhang J."/>
            <person name="Zhao Z."/>
            <person name="Zhou C."/>
            <person name="Zhu D."/>
            <person name="Lee S."/>
            <person name="Bess C."/>
            <person name="Blankenburg K."/>
            <person name="Forbes L."/>
            <person name="Fu Q."/>
            <person name="Gubbala S."/>
            <person name="Hirani K."/>
            <person name="Jayaseelan J.C."/>
            <person name="Lara F."/>
            <person name="Munidasa M."/>
            <person name="Palculict T."/>
            <person name="Patil S."/>
            <person name="Pu L.-L."/>
            <person name="Saada N."/>
            <person name="Tang L."/>
            <person name="Weissenberger G."/>
            <person name="Zhu Y."/>
            <person name="Hemphill L."/>
            <person name="Shang Y."/>
            <person name="Youmans B."/>
            <person name="Ayvaz T."/>
            <person name="Ross M."/>
            <person name="Santibanez J."/>
            <person name="Aqrawi P."/>
            <person name="Gross S."/>
            <person name="Joshi V."/>
            <person name="Fowler G."/>
            <person name="Nazareth L."/>
            <person name="Reid J."/>
            <person name="Worley K."/>
            <person name="Petrosino J."/>
            <person name="Highlander S."/>
            <person name="Gibbs R."/>
        </authorList>
    </citation>
    <scope>NUCLEOTIDE SEQUENCE [LARGE SCALE GENOMIC DNA]</scope>
    <source>
        <strain evidence="1">ATCC 33269</strain>
    </source>
</reference>
<evidence type="ECO:0000313" key="2">
    <source>
        <dbReference type="Proteomes" id="UP000005580"/>
    </source>
</evidence>
<protein>
    <submittedName>
        <fullName evidence="1">Uncharacterized protein</fullName>
    </submittedName>
</protein>
<comment type="caution">
    <text evidence="1">The sequence shown here is derived from an EMBL/GenBank/DDBJ whole genome shotgun (WGS) entry which is preliminary data.</text>
</comment>
<organism evidence="1 2">
    <name type="scientific">Hoylesella oralis ATCC 33269</name>
    <dbReference type="NCBI Taxonomy" id="873533"/>
    <lineage>
        <taxon>Bacteria</taxon>
        <taxon>Pseudomonadati</taxon>
        <taxon>Bacteroidota</taxon>
        <taxon>Bacteroidia</taxon>
        <taxon>Bacteroidales</taxon>
        <taxon>Prevotellaceae</taxon>
        <taxon>Hoylesella</taxon>
    </lineage>
</organism>